<protein>
    <submittedName>
        <fullName evidence="3">Putative ChrB protein</fullName>
    </submittedName>
</protein>
<name>T2GCM0_MEGG1</name>
<dbReference type="EMBL" id="CP006585">
    <property type="protein sequence ID" value="AGW14325.1"/>
    <property type="molecule type" value="Genomic_DNA"/>
</dbReference>
<dbReference type="OrthoDB" id="9784302at2"/>
<dbReference type="RefSeq" id="WP_021761328.1">
    <property type="nucleotide sequence ID" value="NC_022444.1"/>
</dbReference>
<dbReference type="Pfam" id="PF09828">
    <property type="entry name" value="ChrB_C"/>
    <property type="match status" value="1"/>
</dbReference>
<dbReference type="HOGENOM" id="CLU_079058_0_0_7"/>
<feature type="domain" description="ChrB C-terminal" evidence="1">
    <location>
        <begin position="181"/>
        <end position="311"/>
    </location>
</feature>
<reference evidence="4" key="2">
    <citation type="submission" date="2013-07" db="EMBL/GenBank/DDBJ databases">
        <authorList>
            <person name="Morais-Silva F.O."/>
            <person name="Rezende A.M."/>
            <person name="Pimentel C."/>
            <person name="Resende D.M."/>
            <person name="Santos C.I."/>
            <person name="Clemente C."/>
            <person name="de Oliveira L.M."/>
            <person name="da Silva S.M."/>
            <person name="Costa D.A."/>
            <person name="Varela-Raposo A."/>
            <person name="Horacio E.C.A."/>
            <person name="Matos M."/>
            <person name="Flores O."/>
            <person name="Ruiz J.C."/>
            <person name="Rodrigues-Pousada C."/>
        </authorList>
    </citation>
    <scope>NUCLEOTIDE SEQUENCE [LARGE SCALE GENOMIC DNA]</scope>
    <source>
        <strain evidence="4">ATCC 19364 / DSM 1382 / NCIMB 9332 / VKM B-1759</strain>
    </source>
</reference>
<keyword evidence="4" id="KW-1185">Reference proteome</keyword>
<feature type="domain" description="ChrB N-terminal" evidence="2">
    <location>
        <begin position="20"/>
        <end position="123"/>
    </location>
</feature>
<proteinExistence type="predicted"/>
<evidence type="ECO:0000259" key="1">
    <source>
        <dbReference type="Pfam" id="PF09828"/>
    </source>
</evidence>
<dbReference type="AlphaFoldDB" id="T2GCM0"/>
<accession>T2GCM0</accession>
<dbReference type="KEGG" id="dgg:DGI_2593"/>
<evidence type="ECO:0000259" key="2">
    <source>
        <dbReference type="Pfam" id="PF20229"/>
    </source>
</evidence>
<gene>
    <name evidence="3" type="ORF">DGI_2593</name>
</gene>
<dbReference type="PATRIC" id="fig|1121448.10.peg.2543"/>
<evidence type="ECO:0000313" key="3">
    <source>
        <dbReference type="EMBL" id="AGW14325.1"/>
    </source>
</evidence>
<dbReference type="InterPro" id="IPR018634">
    <property type="entry name" value="ChrB_C"/>
</dbReference>
<reference evidence="3 4" key="1">
    <citation type="journal article" date="2013" name="J. Bacteriol.">
        <title>Roles of HynAB and Ech, the only two hydrogenases found in the model sulfate reducer Desulfovibrio gigas.</title>
        <authorList>
            <person name="Morais-Silva F.O."/>
            <person name="Santos C.I."/>
            <person name="Rodrigues R."/>
            <person name="Pereira I.A."/>
            <person name="Rodrigues-Pousada C."/>
        </authorList>
    </citation>
    <scope>NUCLEOTIDE SEQUENCE [LARGE SCALE GENOMIC DNA]</scope>
    <source>
        <strain evidence="4">ATCC 19364 / DSM 1382 / NCIMB 9332 / VKM B-1759</strain>
    </source>
</reference>
<dbReference type="Pfam" id="PF20229">
    <property type="entry name" value="ChrB_N"/>
    <property type="match status" value="1"/>
</dbReference>
<dbReference type="Proteomes" id="UP000016587">
    <property type="component" value="Chromosome"/>
</dbReference>
<sequence length="327" mass="35726">MTHPWLLCIHNIPPKPAYLRAKVAKRLAALGAVALKNAVYALPDTAQHREDLGWLVREIEDGGGKAFVVEAAFVAGMEDAQVRALFQQAREQDYTALLAQARGVEQELETLEPDAAARALAELCRQVAEVRTVDFFNAPGGDVLEGLVGAMKARLQARDERAVLAAGEVARSLETFQGKLWITRAGVHVDRIASAWLIRRFIDPDAAFAFVETTTHSPASGEVTFDMQQADFSHEGERCTFETFIHRLGLHDDALARLGEMVHDIDLREARYGHAETPGLAAALAGVALRHAGDQDRLQAGGVVLDAFYEAFRLGTHGNCHACRTRS</sequence>
<organism evidence="3 4">
    <name type="scientific">Megalodesulfovibrio gigas (strain ATCC 19364 / DSM 1382 / NCIMB 9332 / VKM B-1759)</name>
    <name type="common">Desulfovibrio gigas</name>
    <dbReference type="NCBI Taxonomy" id="1121448"/>
    <lineage>
        <taxon>Bacteria</taxon>
        <taxon>Pseudomonadati</taxon>
        <taxon>Thermodesulfobacteriota</taxon>
        <taxon>Desulfovibrionia</taxon>
        <taxon>Desulfovibrionales</taxon>
        <taxon>Desulfovibrionaceae</taxon>
        <taxon>Megalodesulfovibrio</taxon>
    </lineage>
</organism>
<dbReference type="eggNOG" id="COG4275">
    <property type="taxonomic scope" value="Bacteria"/>
</dbReference>
<dbReference type="InterPro" id="IPR046858">
    <property type="entry name" value="ChrB_N"/>
</dbReference>
<dbReference type="STRING" id="1121448.DGI_2593"/>
<evidence type="ECO:0000313" key="4">
    <source>
        <dbReference type="Proteomes" id="UP000016587"/>
    </source>
</evidence>